<reference evidence="1 2" key="1">
    <citation type="submission" date="2015-07" db="EMBL/GenBank/DDBJ databases">
        <authorList>
            <person name="Voget S."/>
            <person name="Dogs M."/>
            <person name="Brinkhoff T.H."/>
            <person name="Daniel R."/>
        </authorList>
    </citation>
    <scope>NUCLEOTIDE SEQUENCE [LARGE SCALE GENOMIC DNA]</scope>
    <source>
        <strain evidence="1 2">B14</strain>
        <plasmid evidence="1 2">pROLI127</plasmid>
    </source>
</reference>
<evidence type="ECO:0008006" key="3">
    <source>
        <dbReference type="Google" id="ProtNLM"/>
    </source>
</evidence>
<reference evidence="1 2" key="2">
    <citation type="submission" date="2024-01" db="EMBL/GenBank/DDBJ databases">
        <title>Roseobacter fucihabitans sp. nov., isolated from the brown alga Fucus spiralis.</title>
        <authorList>
            <person name="Hahnke S."/>
            <person name="Berger M."/>
            <person name="Schlingloff A."/>
            <person name="Athale I."/>
            <person name="Neumann-Schaal M."/>
            <person name="Adenaya A."/>
            <person name="Poehlein A."/>
            <person name="Daniel R."/>
            <person name="Pertersen J."/>
            <person name="Brinkhoff T."/>
        </authorList>
    </citation>
    <scope>NUCLEOTIDE SEQUENCE [LARGE SCALE GENOMIC DNA]</scope>
    <source>
        <strain evidence="1 2">B14</strain>
        <plasmid evidence="1 2">pROLI127</plasmid>
    </source>
</reference>
<proteinExistence type="predicted"/>
<geneLocation type="plasmid" evidence="1 2">
    <name>pROLI127</name>
</geneLocation>
<name>A0ABZ2C0C0_9RHOB</name>
<accession>A0ABZ2C0C0</accession>
<dbReference type="InterPro" id="IPR007739">
    <property type="entry name" value="RgpF"/>
</dbReference>
<dbReference type="EMBL" id="CP143424">
    <property type="protein sequence ID" value="WVX51486.1"/>
    <property type="molecule type" value="Genomic_DNA"/>
</dbReference>
<gene>
    <name evidence="1" type="ORF">ROLI_045880</name>
</gene>
<keyword evidence="1" id="KW-0614">Plasmid</keyword>
<dbReference type="Pfam" id="PF05045">
    <property type="entry name" value="RgpF"/>
    <property type="match status" value="1"/>
</dbReference>
<evidence type="ECO:0000313" key="1">
    <source>
        <dbReference type="EMBL" id="WVX51486.1"/>
    </source>
</evidence>
<dbReference type="RefSeq" id="WP_187431733.1">
    <property type="nucleotide sequence ID" value="NZ_CP143424.1"/>
</dbReference>
<organism evidence="1 2">
    <name type="scientific">Roseobacter fucihabitans</name>
    <dbReference type="NCBI Taxonomy" id="1537242"/>
    <lineage>
        <taxon>Bacteria</taxon>
        <taxon>Pseudomonadati</taxon>
        <taxon>Pseudomonadota</taxon>
        <taxon>Alphaproteobacteria</taxon>
        <taxon>Rhodobacterales</taxon>
        <taxon>Roseobacteraceae</taxon>
        <taxon>Roseobacter</taxon>
    </lineage>
</organism>
<dbReference type="Proteomes" id="UP001318682">
    <property type="component" value="Plasmid pROLI127"/>
</dbReference>
<protein>
    <recommendedName>
        <fullName evidence="3">Rhamnan synthesis protein F</fullName>
    </recommendedName>
</protein>
<sequence>MIKGYKLKRELLRIARKPKQLKDDALTFLFGARYYDRFLADQCRVQAGVQEMGQNVAVYLIYPSRGLKPSHLRTLRYLHAKNYSVIVVSNLPLEEAEVHQILPLSHRYIQRPNFGYDFGGYRDGVLSVLSGPKLPERLVLLNDSAWFPISDATDWLDDVAQLDVDFAAAASNYGVPRPDPEDFRNMVFDYRSDHKRFHYCSFALAFGSRILRDLDFKKFWERFPLSNEKTATVRRGEVGLTAWVLRKGYLHGATFDMASLERCLNGLSDARLRQVIEHLIVPADARMKETLSRSLADLEDLSREDRIKLVLTTIARQGVSYATAYFNMLEQGFPFLKKSPVWLDEQARERTLNILDTLGTPAAIEAKAEALEIKP</sequence>
<keyword evidence="2" id="KW-1185">Reference proteome</keyword>
<evidence type="ECO:0000313" key="2">
    <source>
        <dbReference type="Proteomes" id="UP001318682"/>
    </source>
</evidence>